<dbReference type="SUPFAM" id="SSF55620">
    <property type="entry name" value="Tetrahydrobiopterin biosynthesis enzymes-like"/>
    <property type="match status" value="1"/>
</dbReference>
<dbReference type="GO" id="GO:0019628">
    <property type="term" value="P:urate catabolic process"/>
    <property type="evidence" value="ECO:0007669"/>
    <property type="project" value="UniProtKB-UniPathway"/>
</dbReference>
<dbReference type="AlphaFoldDB" id="A0A8H4QEW3"/>
<keyword evidence="2" id="KW-1185">Reference proteome</keyword>
<organism evidence="1 2">
    <name type="scientific">Agrocybe pediades</name>
    <dbReference type="NCBI Taxonomy" id="84607"/>
    <lineage>
        <taxon>Eukaryota</taxon>
        <taxon>Fungi</taxon>
        <taxon>Dikarya</taxon>
        <taxon>Basidiomycota</taxon>
        <taxon>Agaricomycotina</taxon>
        <taxon>Agaricomycetes</taxon>
        <taxon>Agaricomycetidae</taxon>
        <taxon>Agaricales</taxon>
        <taxon>Agaricineae</taxon>
        <taxon>Strophariaceae</taxon>
        <taxon>Agrocybe</taxon>
    </lineage>
</organism>
<sequence>MSIELTASRYGKTVKVRGVFRIARDGEWHNTVEYNVEALLENKIMTSYTEADNSRSVVVTTYSSAYEVLHFFTLELKILAKTSPYSMSLYSQLREIVAAPMNIFYFQVPSRCQGVRDHGTAQCSRIMWIERILFIAGRKYNSNSTSYQW</sequence>
<accession>A0A8H4QEW3</accession>
<dbReference type="EMBL" id="JAACJL010000060">
    <property type="protein sequence ID" value="KAF4609737.1"/>
    <property type="molecule type" value="Genomic_DNA"/>
</dbReference>
<protein>
    <submittedName>
        <fullName evidence="1">Uncharacterized protein</fullName>
    </submittedName>
</protein>
<comment type="caution">
    <text evidence="1">The sequence shown here is derived from an EMBL/GenBank/DDBJ whole genome shotgun (WGS) entry which is preliminary data.</text>
</comment>
<evidence type="ECO:0000313" key="1">
    <source>
        <dbReference type="EMBL" id="KAF4609737.1"/>
    </source>
</evidence>
<dbReference type="Gene3D" id="3.10.270.10">
    <property type="entry name" value="Urate Oxidase"/>
    <property type="match status" value="1"/>
</dbReference>
<evidence type="ECO:0000313" key="2">
    <source>
        <dbReference type="Proteomes" id="UP000521872"/>
    </source>
</evidence>
<reference evidence="1 2" key="1">
    <citation type="submission" date="2019-12" db="EMBL/GenBank/DDBJ databases">
        <authorList>
            <person name="Floudas D."/>
            <person name="Bentzer J."/>
            <person name="Ahren D."/>
            <person name="Johansson T."/>
            <person name="Persson P."/>
            <person name="Tunlid A."/>
        </authorList>
    </citation>
    <scope>NUCLEOTIDE SEQUENCE [LARGE SCALE GENOMIC DNA]</scope>
    <source>
        <strain evidence="1 2">CBS 102.39</strain>
    </source>
</reference>
<name>A0A8H4QEW3_9AGAR</name>
<proteinExistence type="predicted"/>
<dbReference type="UniPathway" id="UPA00394">
    <property type="reaction ID" value="UER00650"/>
</dbReference>
<gene>
    <name evidence="1" type="ORF">D9613_012011</name>
</gene>
<dbReference type="Proteomes" id="UP000521872">
    <property type="component" value="Unassembled WGS sequence"/>
</dbReference>